<dbReference type="InterPro" id="IPR037185">
    <property type="entry name" value="EmrE-like"/>
</dbReference>
<protein>
    <submittedName>
        <fullName evidence="7">DMT family transporter</fullName>
    </submittedName>
</protein>
<evidence type="ECO:0000313" key="7">
    <source>
        <dbReference type="EMBL" id="MFC6952367.1"/>
    </source>
</evidence>
<evidence type="ECO:0000256" key="5">
    <source>
        <dbReference type="SAM" id="Phobius"/>
    </source>
</evidence>
<gene>
    <name evidence="7" type="ORF">ACFQGB_05790</name>
</gene>
<reference evidence="7 8" key="1">
    <citation type="journal article" date="2019" name="Int. J. Syst. Evol. Microbiol.">
        <title>The Global Catalogue of Microorganisms (GCM) 10K type strain sequencing project: providing services to taxonomists for standard genome sequencing and annotation.</title>
        <authorList>
            <consortium name="The Broad Institute Genomics Platform"/>
            <consortium name="The Broad Institute Genome Sequencing Center for Infectious Disease"/>
            <person name="Wu L."/>
            <person name="Ma J."/>
        </authorList>
    </citation>
    <scope>NUCLEOTIDE SEQUENCE [LARGE SCALE GENOMIC DNA]</scope>
    <source>
        <strain evidence="7 8">GX26</strain>
    </source>
</reference>
<feature type="transmembrane region" description="Helical" evidence="5">
    <location>
        <begin position="66"/>
        <end position="87"/>
    </location>
</feature>
<comment type="subcellular location">
    <subcellularLocation>
        <location evidence="1">Membrane</location>
        <topology evidence="1">Multi-pass membrane protein</topology>
    </subcellularLocation>
</comment>
<proteinExistence type="predicted"/>
<dbReference type="PANTHER" id="PTHR32322">
    <property type="entry name" value="INNER MEMBRANE TRANSPORTER"/>
    <property type="match status" value="1"/>
</dbReference>
<dbReference type="Pfam" id="PF00892">
    <property type="entry name" value="EamA"/>
    <property type="match status" value="2"/>
</dbReference>
<feature type="transmembrane region" description="Helical" evidence="5">
    <location>
        <begin position="152"/>
        <end position="171"/>
    </location>
</feature>
<dbReference type="EMBL" id="JBHSXN010000001">
    <property type="protein sequence ID" value="MFC6952367.1"/>
    <property type="molecule type" value="Genomic_DNA"/>
</dbReference>
<dbReference type="AlphaFoldDB" id="A0ABD5VGS7"/>
<feature type="transmembrane region" description="Helical" evidence="5">
    <location>
        <begin position="35"/>
        <end position="54"/>
    </location>
</feature>
<dbReference type="RefSeq" id="WP_336349349.1">
    <property type="nucleotide sequence ID" value="NZ_JAZAQL010000001.1"/>
</dbReference>
<keyword evidence="3 5" id="KW-1133">Transmembrane helix</keyword>
<feature type="domain" description="EamA" evidence="6">
    <location>
        <begin position="153"/>
        <end position="286"/>
    </location>
</feature>
<feature type="transmembrane region" description="Helical" evidence="5">
    <location>
        <begin position="245"/>
        <end position="264"/>
    </location>
</feature>
<feature type="transmembrane region" description="Helical" evidence="5">
    <location>
        <begin position="270"/>
        <end position="286"/>
    </location>
</feature>
<dbReference type="InterPro" id="IPR000620">
    <property type="entry name" value="EamA_dom"/>
</dbReference>
<name>A0ABD5VGS7_9EURY</name>
<keyword evidence="8" id="KW-1185">Reference proteome</keyword>
<evidence type="ECO:0000256" key="4">
    <source>
        <dbReference type="ARBA" id="ARBA00023136"/>
    </source>
</evidence>
<feature type="transmembrane region" description="Helical" evidence="5">
    <location>
        <begin position="127"/>
        <end position="146"/>
    </location>
</feature>
<dbReference type="SUPFAM" id="SSF103481">
    <property type="entry name" value="Multidrug resistance efflux transporter EmrE"/>
    <property type="match status" value="2"/>
</dbReference>
<keyword evidence="4 5" id="KW-0472">Membrane</keyword>
<feature type="transmembrane region" description="Helical" evidence="5">
    <location>
        <begin position="214"/>
        <end position="233"/>
    </location>
</feature>
<evidence type="ECO:0000259" key="6">
    <source>
        <dbReference type="Pfam" id="PF00892"/>
    </source>
</evidence>
<evidence type="ECO:0000256" key="1">
    <source>
        <dbReference type="ARBA" id="ARBA00004141"/>
    </source>
</evidence>
<dbReference type="Proteomes" id="UP001596395">
    <property type="component" value="Unassembled WGS sequence"/>
</dbReference>
<feature type="domain" description="EamA" evidence="6">
    <location>
        <begin position="8"/>
        <end position="138"/>
    </location>
</feature>
<evidence type="ECO:0000256" key="2">
    <source>
        <dbReference type="ARBA" id="ARBA00022692"/>
    </source>
</evidence>
<feature type="transmembrane region" description="Helical" evidence="5">
    <location>
        <begin position="93"/>
        <end position="115"/>
    </location>
</feature>
<sequence>MTRHENALGFLALAALWGASYPAITAAKAGVDPLLMAALRFDAIGVVVLAYAVARGQRIRPTAADARAVLVGGIGIVAVHNGLLFLGQARVSGAVGAVVLATVPIWSVAFAVAFLDTARPTPARVLGILLGAVGVAVLAVPAPGAVDSPDPVGVALLTASAIVFALAAVGLRRETPRLGVAARQGWMMLLGGPVLHAASLLAGETQAIVVTTEAAVAFAYLVLAAGVVGYLLYFELLDRLGPVEINLVGYVAPVFAALVGWLLLDDAISVQTIVGFTVIVVGFALVKRAAIRNALADDPPPTTGD</sequence>
<evidence type="ECO:0000313" key="8">
    <source>
        <dbReference type="Proteomes" id="UP001596395"/>
    </source>
</evidence>
<organism evidence="7 8">
    <name type="scientific">Halorubellus litoreus</name>
    <dbReference type="NCBI Taxonomy" id="755308"/>
    <lineage>
        <taxon>Archaea</taxon>
        <taxon>Methanobacteriati</taxon>
        <taxon>Methanobacteriota</taxon>
        <taxon>Stenosarchaea group</taxon>
        <taxon>Halobacteria</taxon>
        <taxon>Halobacteriales</taxon>
        <taxon>Halorubellaceae</taxon>
        <taxon>Halorubellus</taxon>
    </lineage>
</organism>
<dbReference type="InterPro" id="IPR050638">
    <property type="entry name" value="AA-Vitamin_Transporters"/>
</dbReference>
<keyword evidence="2 5" id="KW-0812">Transmembrane</keyword>
<dbReference type="PANTHER" id="PTHR32322:SF2">
    <property type="entry name" value="EAMA DOMAIN-CONTAINING PROTEIN"/>
    <property type="match status" value="1"/>
</dbReference>
<feature type="transmembrane region" description="Helical" evidence="5">
    <location>
        <begin position="183"/>
        <end position="202"/>
    </location>
</feature>
<comment type="caution">
    <text evidence="7">The sequence shown here is derived from an EMBL/GenBank/DDBJ whole genome shotgun (WGS) entry which is preliminary data.</text>
</comment>
<evidence type="ECO:0000256" key="3">
    <source>
        <dbReference type="ARBA" id="ARBA00022989"/>
    </source>
</evidence>
<dbReference type="GO" id="GO:0016020">
    <property type="term" value="C:membrane"/>
    <property type="evidence" value="ECO:0007669"/>
    <property type="project" value="UniProtKB-SubCell"/>
</dbReference>
<accession>A0ABD5VGS7</accession>